<dbReference type="AlphaFoldDB" id="A0A8J4B0G0"/>
<feature type="non-terminal residue" evidence="1">
    <location>
        <position position="121"/>
    </location>
</feature>
<proteinExistence type="predicted"/>
<name>A0A8J4B0G0_9CHLO</name>
<protein>
    <submittedName>
        <fullName evidence="1">Uncharacterized protein</fullName>
    </submittedName>
</protein>
<accession>A0A8J4B0G0</accession>
<keyword evidence="2" id="KW-1185">Reference proteome</keyword>
<reference evidence="1" key="1">
    <citation type="journal article" date="2021" name="Proc. Natl. Acad. Sci. U.S.A.">
        <title>Three genomes in the algal genus Volvox reveal the fate of a haploid sex-determining region after a transition to homothallism.</title>
        <authorList>
            <person name="Yamamoto K."/>
            <person name="Hamaji T."/>
            <person name="Kawai-Toyooka H."/>
            <person name="Matsuzaki R."/>
            <person name="Takahashi F."/>
            <person name="Nishimura Y."/>
            <person name="Kawachi M."/>
            <person name="Noguchi H."/>
            <person name="Minakuchi Y."/>
            <person name="Umen J.G."/>
            <person name="Toyoda A."/>
            <person name="Nozaki H."/>
        </authorList>
    </citation>
    <scope>NUCLEOTIDE SEQUENCE</scope>
    <source>
        <strain evidence="1">NIES-3780</strain>
    </source>
</reference>
<dbReference type="Proteomes" id="UP000747399">
    <property type="component" value="Unassembled WGS sequence"/>
</dbReference>
<gene>
    <name evidence="1" type="ORF">Vafri_6578</name>
</gene>
<dbReference type="EMBL" id="BNCO01000008">
    <property type="protein sequence ID" value="GIL50353.1"/>
    <property type="molecule type" value="Genomic_DNA"/>
</dbReference>
<organism evidence="1 2">
    <name type="scientific">Volvox africanus</name>
    <dbReference type="NCBI Taxonomy" id="51714"/>
    <lineage>
        <taxon>Eukaryota</taxon>
        <taxon>Viridiplantae</taxon>
        <taxon>Chlorophyta</taxon>
        <taxon>core chlorophytes</taxon>
        <taxon>Chlorophyceae</taxon>
        <taxon>CS clade</taxon>
        <taxon>Chlamydomonadales</taxon>
        <taxon>Volvocaceae</taxon>
        <taxon>Volvox</taxon>
    </lineage>
</organism>
<comment type="caution">
    <text evidence="1">The sequence shown here is derived from an EMBL/GenBank/DDBJ whole genome shotgun (WGS) entry which is preliminary data.</text>
</comment>
<evidence type="ECO:0000313" key="2">
    <source>
        <dbReference type="Proteomes" id="UP000747399"/>
    </source>
</evidence>
<evidence type="ECO:0000313" key="1">
    <source>
        <dbReference type="EMBL" id="GIL50353.1"/>
    </source>
</evidence>
<sequence>TWDAYKLWHPVDHVMFERTNVTDPRVGFQEANSSAAAAQPPATVPAVHIVEQFRGPCANSPCPSSNSTVVTDYEEAANVGTTTRATVRAYGSSGTHADSSFVIYPLEATLILNDTQPNMHR</sequence>